<organism evidence="2 3">
    <name type="scientific">Mycobacteroides saopaulense</name>
    <dbReference type="NCBI Taxonomy" id="1578165"/>
    <lineage>
        <taxon>Bacteria</taxon>
        <taxon>Bacillati</taxon>
        <taxon>Actinomycetota</taxon>
        <taxon>Actinomycetes</taxon>
        <taxon>Mycobacteriales</taxon>
        <taxon>Mycobacteriaceae</taxon>
        <taxon>Mycobacteroides</taxon>
    </lineage>
</organism>
<feature type="compositionally biased region" description="Low complexity" evidence="1">
    <location>
        <begin position="84"/>
        <end position="93"/>
    </location>
</feature>
<feature type="region of interest" description="Disordered" evidence="1">
    <location>
        <begin position="27"/>
        <end position="102"/>
    </location>
</feature>
<name>A0A1X0J0N9_9MYCO</name>
<reference evidence="2 3" key="1">
    <citation type="submission" date="2016-12" db="EMBL/GenBank/DDBJ databases">
        <title>The new phylogeny of genus Mycobacterium.</title>
        <authorList>
            <person name="Tortoli E."/>
            <person name="Trovato A."/>
            <person name="Cirillo D.M."/>
        </authorList>
    </citation>
    <scope>NUCLEOTIDE SEQUENCE [LARGE SCALE GENOMIC DNA]</scope>
    <source>
        <strain evidence="2 3">CCUG 66554</strain>
    </source>
</reference>
<accession>A0A1X0J0N9</accession>
<proteinExistence type="predicted"/>
<evidence type="ECO:0000313" key="2">
    <source>
        <dbReference type="EMBL" id="ORB55255.1"/>
    </source>
</evidence>
<feature type="compositionally biased region" description="Basic and acidic residues" evidence="1">
    <location>
        <begin position="34"/>
        <end position="59"/>
    </location>
</feature>
<dbReference type="EMBL" id="MVII01000019">
    <property type="protein sequence ID" value="ORB55255.1"/>
    <property type="molecule type" value="Genomic_DNA"/>
</dbReference>
<comment type="caution">
    <text evidence="2">The sequence shown here is derived from an EMBL/GenBank/DDBJ whole genome shotgun (WGS) entry which is preliminary data.</text>
</comment>
<evidence type="ECO:0000256" key="1">
    <source>
        <dbReference type="SAM" id="MobiDB-lite"/>
    </source>
</evidence>
<dbReference type="OrthoDB" id="9924347at2"/>
<dbReference type="Proteomes" id="UP000192434">
    <property type="component" value="Unassembled WGS sequence"/>
</dbReference>
<dbReference type="AlphaFoldDB" id="A0A1X0J0N9"/>
<dbReference type="RefSeq" id="WP_054491420.1">
    <property type="nucleotide sequence ID" value="NZ_MVII01000019.1"/>
</dbReference>
<evidence type="ECO:0000313" key="3">
    <source>
        <dbReference type="Proteomes" id="UP000192434"/>
    </source>
</evidence>
<gene>
    <name evidence="2" type="ORF">BST43_15420</name>
</gene>
<protein>
    <submittedName>
        <fullName evidence="2">Uncharacterized protein</fullName>
    </submittedName>
</protein>
<sequence length="102" mass="10462">MAKNEKRDFAKDTIAALKARRALLVSVGEDTASVDEKIAEWADASSDKDPAPELEKKTEPTAPEKTVPPTPATASAPKPEKAAPAKAAAPAKPGNNTGDAGA</sequence>